<dbReference type="Gene3D" id="1.10.260.40">
    <property type="entry name" value="lambda repressor-like DNA-binding domains"/>
    <property type="match status" value="1"/>
</dbReference>
<gene>
    <name evidence="2" type="ORF">GCM10009765_78090</name>
</gene>
<dbReference type="SUPFAM" id="SSF47413">
    <property type="entry name" value="lambda repressor-like DNA-binding domains"/>
    <property type="match status" value="1"/>
</dbReference>
<feature type="domain" description="HTH cro/C1-type" evidence="1">
    <location>
        <begin position="29"/>
        <end position="82"/>
    </location>
</feature>
<reference evidence="3" key="1">
    <citation type="journal article" date="2019" name="Int. J. Syst. Evol. Microbiol.">
        <title>The Global Catalogue of Microorganisms (GCM) 10K type strain sequencing project: providing services to taxonomists for standard genome sequencing and annotation.</title>
        <authorList>
            <consortium name="The Broad Institute Genomics Platform"/>
            <consortium name="The Broad Institute Genome Sequencing Center for Infectious Disease"/>
            <person name="Wu L."/>
            <person name="Ma J."/>
        </authorList>
    </citation>
    <scope>NUCLEOTIDE SEQUENCE [LARGE SCALE GENOMIC DNA]</scope>
    <source>
        <strain evidence="3">JCM 14718</strain>
    </source>
</reference>
<organism evidence="2 3">
    <name type="scientific">Fodinicola feengrottensis</name>
    <dbReference type="NCBI Taxonomy" id="435914"/>
    <lineage>
        <taxon>Bacteria</taxon>
        <taxon>Bacillati</taxon>
        <taxon>Actinomycetota</taxon>
        <taxon>Actinomycetes</taxon>
        <taxon>Mycobacteriales</taxon>
        <taxon>Fodinicola</taxon>
    </lineage>
</organism>
<keyword evidence="3" id="KW-1185">Reference proteome</keyword>
<evidence type="ECO:0000259" key="1">
    <source>
        <dbReference type="PROSITE" id="PS50943"/>
    </source>
</evidence>
<dbReference type="InterPro" id="IPR001387">
    <property type="entry name" value="Cro/C1-type_HTH"/>
</dbReference>
<dbReference type="RefSeq" id="WP_344315044.1">
    <property type="nucleotide sequence ID" value="NZ_BAAANY010000042.1"/>
</dbReference>
<dbReference type="CDD" id="cd00093">
    <property type="entry name" value="HTH_XRE"/>
    <property type="match status" value="1"/>
</dbReference>
<dbReference type="InterPro" id="IPR010982">
    <property type="entry name" value="Lambda_DNA-bd_dom_sf"/>
</dbReference>
<dbReference type="PANTHER" id="PTHR35010">
    <property type="entry name" value="BLL4672 PROTEIN-RELATED"/>
    <property type="match status" value="1"/>
</dbReference>
<evidence type="ECO:0000313" key="3">
    <source>
        <dbReference type="Proteomes" id="UP001500618"/>
    </source>
</evidence>
<accession>A0ABP4V7E1</accession>
<proteinExistence type="predicted"/>
<dbReference type="PROSITE" id="PS50943">
    <property type="entry name" value="HTH_CROC1"/>
    <property type="match status" value="1"/>
</dbReference>
<dbReference type="SMART" id="SM00530">
    <property type="entry name" value="HTH_XRE"/>
    <property type="match status" value="1"/>
</dbReference>
<dbReference type="Proteomes" id="UP001500618">
    <property type="component" value="Unassembled WGS sequence"/>
</dbReference>
<dbReference type="EMBL" id="BAAANY010000042">
    <property type="protein sequence ID" value="GAA1718018.1"/>
    <property type="molecule type" value="Genomic_DNA"/>
</dbReference>
<dbReference type="Pfam" id="PF13560">
    <property type="entry name" value="HTH_31"/>
    <property type="match status" value="1"/>
</dbReference>
<evidence type="ECO:0000313" key="2">
    <source>
        <dbReference type="EMBL" id="GAA1718018.1"/>
    </source>
</evidence>
<sequence>MDGRLRELGAFLRDRRSRLEPTAVGLPAQARKTAGLRREELADLAGISVGYYVRLEQGRGGPPSTSVLDALARALRLTEDEKRTCTCWLTPASTATRPRRPPP</sequence>
<protein>
    <recommendedName>
        <fullName evidence="1">HTH cro/C1-type domain-containing protein</fullName>
    </recommendedName>
</protein>
<dbReference type="PANTHER" id="PTHR35010:SF2">
    <property type="entry name" value="BLL4672 PROTEIN"/>
    <property type="match status" value="1"/>
</dbReference>
<name>A0ABP4V7E1_9ACTN</name>
<comment type="caution">
    <text evidence="2">The sequence shown here is derived from an EMBL/GenBank/DDBJ whole genome shotgun (WGS) entry which is preliminary data.</text>
</comment>